<dbReference type="OrthoDB" id="2433344at2759"/>
<gene>
    <name evidence="1" type="ORF">CPELLU_LOCUS12015</name>
</gene>
<feature type="non-terminal residue" evidence="1">
    <location>
        <position position="183"/>
    </location>
</feature>
<keyword evidence="2" id="KW-1185">Reference proteome</keyword>
<dbReference type="EMBL" id="CAJVQA010011198">
    <property type="protein sequence ID" value="CAG8704862.1"/>
    <property type="molecule type" value="Genomic_DNA"/>
</dbReference>
<protein>
    <submittedName>
        <fullName evidence="1">16791_t:CDS:1</fullName>
    </submittedName>
</protein>
<evidence type="ECO:0000313" key="1">
    <source>
        <dbReference type="EMBL" id="CAG8704862.1"/>
    </source>
</evidence>
<comment type="caution">
    <text evidence="1">The sequence shown here is derived from an EMBL/GenBank/DDBJ whole genome shotgun (WGS) entry which is preliminary data.</text>
</comment>
<proteinExistence type="predicted"/>
<name>A0A9N9HTH9_9GLOM</name>
<dbReference type="AlphaFoldDB" id="A0A9N9HTH9"/>
<dbReference type="Proteomes" id="UP000789759">
    <property type="component" value="Unassembled WGS sequence"/>
</dbReference>
<sequence length="183" mass="21024">MIKLEDCSTKIITINLKGFILAKLLNIENLVHFRSDSSIMLSHQNGVAAYFKKYNSFITNNYCIVYHLHLADQVAAEKVSYFEKYKKLVKGIYTYFNSPYKRLLILKMVQNTLKEPELIILNISIKEALLDEAANNMQAAILLADIYQTFEILPISDNNLANYGNEAINILSNFYETEKVINN</sequence>
<evidence type="ECO:0000313" key="2">
    <source>
        <dbReference type="Proteomes" id="UP000789759"/>
    </source>
</evidence>
<accession>A0A9N9HTH9</accession>
<reference evidence="1" key="1">
    <citation type="submission" date="2021-06" db="EMBL/GenBank/DDBJ databases">
        <authorList>
            <person name="Kallberg Y."/>
            <person name="Tangrot J."/>
            <person name="Rosling A."/>
        </authorList>
    </citation>
    <scope>NUCLEOTIDE SEQUENCE</scope>
    <source>
        <strain evidence="1">FL966</strain>
    </source>
</reference>
<organism evidence="1 2">
    <name type="scientific">Cetraspora pellucida</name>
    <dbReference type="NCBI Taxonomy" id="1433469"/>
    <lineage>
        <taxon>Eukaryota</taxon>
        <taxon>Fungi</taxon>
        <taxon>Fungi incertae sedis</taxon>
        <taxon>Mucoromycota</taxon>
        <taxon>Glomeromycotina</taxon>
        <taxon>Glomeromycetes</taxon>
        <taxon>Diversisporales</taxon>
        <taxon>Gigasporaceae</taxon>
        <taxon>Cetraspora</taxon>
    </lineage>
</organism>